<keyword evidence="7" id="KW-0735">Signal-anchor</keyword>
<reference evidence="14 15" key="1">
    <citation type="submission" date="2020-02" db="EMBL/GenBank/DDBJ databases">
        <title>The draft genome of Grimontia sedimenta sp. nov., isolated from benthic sediments near coral reefs south of Kuwait.</title>
        <authorList>
            <person name="Mahmoud H.M."/>
            <person name="Jose L."/>
            <person name="Eapen S."/>
        </authorList>
    </citation>
    <scope>NUCLEOTIDE SEQUENCE [LARGE SCALE GENOMIC DNA]</scope>
    <source>
        <strain evidence="14 15">S25</strain>
    </source>
</reference>
<dbReference type="InterPro" id="IPR007507">
    <property type="entry name" value="Glycos_transf_N"/>
</dbReference>
<evidence type="ECO:0000256" key="1">
    <source>
        <dbReference type="ARBA" id="ARBA00004388"/>
    </source>
</evidence>
<dbReference type="PANTHER" id="PTHR42755:SF1">
    <property type="entry name" value="3-DEOXY-D-MANNO-OCTULOSONIC ACID TRANSFERASE, MITOCHONDRIAL-RELATED"/>
    <property type="match status" value="1"/>
</dbReference>
<name>A0A6M1RGC1_9GAMM</name>
<evidence type="ECO:0000313" key="15">
    <source>
        <dbReference type="Proteomes" id="UP000473008"/>
    </source>
</evidence>
<dbReference type="NCBIfam" id="NF004388">
    <property type="entry name" value="PRK05749.1-4"/>
    <property type="match status" value="1"/>
</dbReference>
<keyword evidence="12" id="KW-1133">Transmembrane helix</keyword>
<gene>
    <name evidence="14" type="ORF">G5S52_16460</name>
</gene>
<dbReference type="UniPathway" id="UPA00958"/>
<dbReference type="SUPFAM" id="SSF53756">
    <property type="entry name" value="UDP-Glycosyltransferase/glycogen phosphorylase"/>
    <property type="match status" value="1"/>
</dbReference>
<evidence type="ECO:0000256" key="2">
    <source>
        <dbReference type="ARBA" id="ARBA00004713"/>
    </source>
</evidence>
<dbReference type="GO" id="GO:0009244">
    <property type="term" value="P:lipopolysaccharide core region biosynthetic process"/>
    <property type="evidence" value="ECO:0007669"/>
    <property type="project" value="UniProtKB-UniRule"/>
</dbReference>
<keyword evidence="12" id="KW-1003">Cell membrane</keyword>
<dbReference type="AlphaFoldDB" id="A0A6M1RGC1"/>
<comment type="pathway">
    <text evidence="2 12">Bacterial outer membrane biogenesis; LPS core biosynthesis.</text>
</comment>
<comment type="subcellular location">
    <subcellularLocation>
        <location evidence="1">Cell inner membrane</location>
        <topology evidence="1">Single-pass membrane protein</topology>
        <orientation evidence="1">Cytoplasmic side</orientation>
    </subcellularLocation>
    <subcellularLocation>
        <location evidence="12">Cell membrane</location>
    </subcellularLocation>
</comment>
<dbReference type="FunFam" id="3.40.50.2000:FF:000032">
    <property type="entry name" value="3-deoxy-D-manno-octulosonic acid transferase"/>
    <property type="match status" value="1"/>
</dbReference>
<keyword evidence="12" id="KW-0472">Membrane</keyword>
<feature type="site" description="Transition state stabilizer" evidence="11">
    <location>
        <position position="208"/>
    </location>
</feature>
<keyword evidence="15" id="KW-1185">Reference proteome</keyword>
<feature type="active site" description="Proton acceptor" evidence="10">
    <location>
        <position position="61"/>
    </location>
</feature>
<feature type="domain" description="3-deoxy-D-manno-octulosonic-acid transferase N-terminal" evidence="13">
    <location>
        <begin position="35"/>
        <end position="210"/>
    </location>
</feature>
<evidence type="ECO:0000256" key="8">
    <source>
        <dbReference type="ARBA" id="ARBA00031445"/>
    </source>
</evidence>
<comment type="function">
    <text evidence="12">Involved in lipopolysaccharide (LPS) biosynthesis. Catalyzes the transfer of 3-deoxy-D-manno-octulosonate (Kdo) residue(s) from CMP-Kdo to lipid IV(A), the tetraacyldisaccharide-1,4'-bisphosphate precursor of lipid A.</text>
</comment>
<evidence type="ECO:0000259" key="13">
    <source>
        <dbReference type="Pfam" id="PF04413"/>
    </source>
</evidence>
<dbReference type="Gene3D" id="3.40.50.2000">
    <property type="entry name" value="Glycogen Phosphorylase B"/>
    <property type="match status" value="1"/>
</dbReference>
<dbReference type="GO" id="GO:0009245">
    <property type="term" value="P:lipid A biosynthetic process"/>
    <property type="evidence" value="ECO:0007669"/>
    <property type="project" value="TreeGrafter"/>
</dbReference>
<evidence type="ECO:0000256" key="3">
    <source>
        <dbReference type="ARBA" id="ARBA00006380"/>
    </source>
</evidence>
<dbReference type="Proteomes" id="UP000473008">
    <property type="component" value="Unassembled WGS sequence"/>
</dbReference>
<dbReference type="EC" id="2.4.99.12" evidence="4 12"/>
<proteinExistence type="inferred from homology"/>
<keyword evidence="12" id="KW-0448">Lipopolysaccharide biosynthesis</keyword>
<evidence type="ECO:0000313" key="14">
    <source>
        <dbReference type="EMBL" id="NGN99184.1"/>
    </source>
</evidence>
<evidence type="ECO:0000256" key="11">
    <source>
        <dbReference type="PIRSR" id="PIRSR639901-2"/>
    </source>
</evidence>
<feature type="site" description="Transition state stabilizer" evidence="11">
    <location>
        <position position="130"/>
    </location>
</feature>
<comment type="similarity">
    <text evidence="3">Belongs to the glycosyltransferase group 1 family. Glycosyltransferase 30 subfamily.</text>
</comment>
<dbReference type="InterPro" id="IPR039901">
    <property type="entry name" value="Kdotransferase"/>
</dbReference>
<dbReference type="RefSeq" id="WP_165015987.1">
    <property type="nucleotide sequence ID" value="NZ_JAALDL010000013.1"/>
</dbReference>
<protein>
    <recommendedName>
        <fullName evidence="5 12">3-deoxy-D-manno-octulosonic acid transferase</fullName>
        <shortName evidence="12">Kdo transferase</shortName>
        <ecNumber evidence="4 12">2.4.99.12</ecNumber>
    </recommendedName>
    <alternativeName>
        <fullName evidence="8 12">Lipid IV(A) 3-deoxy-D-manno-octulosonic acid transferase</fullName>
    </alternativeName>
</protein>
<dbReference type="Pfam" id="PF04413">
    <property type="entry name" value="Glycos_transf_N"/>
    <property type="match status" value="1"/>
</dbReference>
<comment type="caution">
    <text evidence="14">The sequence shown here is derived from an EMBL/GenBank/DDBJ whole genome shotgun (WGS) entry which is preliminary data.</text>
</comment>
<evidence type="ECO:0000256" key="9">
    <source>
        <dbReference type="ARBA" id="ARBA00049183"/>
    </source>
</evidence>
<keyword evidence="6 12" id="KW-0808">Transferase</keyword>
<evidence type="ECO:0000256" key="4">
    <source>
        <dbReference type="ARBA" id="ARBA00012621"/>
    </source>
</evidence>
<keyword evidence="12" id="KW-0812">Transmembrane</keyword>
<evidence type="ECO:0000256" key="7">
    <source>
        <dbReference type="ARBA" id="ARBA00022968"/>
    </source>
</evidence>
<comment type="catalytic activity">
    <reaction evidence="9 12">
        <text>lipid IVA (E. coli) + CMP-3-deoxy-beta-D-manno-octulosonate = alpha-Kdo-(2-&gt;6)-lipid IVA (E. coli) + CMP + H(+)</text>
        <dbReference type="Rhea" id="RHEA:28066"/>
        <dbReference type="ChEBI" id="CHEBI:15378"/>
        <dbReference type="ChEBI" id="CHEBI:58603"/>
        <dbReference type="ChEBI" id="CHEBI:60364"/>
        <dbReference type="ChEBI" id="CHEBI:60377"/>
        <dbReference type="ChEBI" id="CHEBI:85987"/>
        <dbReference type="EC" id="2.4.99.12"/>
    </reaction>
</comment>
<dbReference type="EMBL" id="JAALDL010000013">
    <property type="protein sequence ID" value="NGN99184.1"/>
    <property type="molecule type" value="Genomic_DNA"/>
</dbReference>
<evidence type="ECO:0000256" key="12">
    <source>
        <dbReference type="RuleBase" id="RU365103"/>
    </source>
</evidence>
<feature type="transmembrane region" description="Helical" evidence="12">
    <location>
        <begin position="6"/>
        <end position="23"/>
    </location>
</feature>
<evidence type="ECO:0000256" key="6">
    <source>
        <dbReference type="ARBA" id="ARBA00022679"/>
    </source>
</evidence>
<dbReference type="GO" id="GO:0043842">
    <property type="term" value="F:Kdo transferase activity"/>
    <property type="evidence" value="ECO:0007669"/>
    <property type="project" value="UniProtKB-EC"/>
</dbReference>
<accession>A0A6M1RGC1</accession>
<evidence type="ECO:0000256" key="10">
    <source>
        <dbReference type="PIRSR" id="PIRSR639901-1"/>
    </source>
</evidence>
<sequence>MLARFIYTLLLAIVSPVLLWSLYRRRTNKPRIGNRWKEHWGYTPTLQGKKPLWIHAVSVGEVLAVSPLIRELKQKEPSLPVLLTTTTSTGAVQAEKLGTLVEHRYMPIDFSHCINRFLKTVKPRALIIVETELWPNTLHTVHQNGIPVTVINARLSERSASGYRKIQPLFNVISNSLSEVLCLHQDDKQRFIQLGVDGAKVYVSGSIKYDLSITPETLIKGQRLRYLLGPDRPIWIAASTHKGEDEKMLNIHRRILEKSPNTLLVLVPRHPERFDDVERLCHQQALQTVRRSHTDEKVTAQTQVYLGDTMGELLVMLECADITVMGGSLIGDKVGGHNLLEPATLGKPSLIGPSFFNFTDVTNQLSDAGATNVCADETVIAERLFELFTNPQKRLAMSIAAEEVVQKNKGAIAFTIDHILSRVSKC</sequence>
<organism evidence="14 15">
    <name type="scientific">Grimontia sedimenti</name>
    <dbReference type="NCBI Taxonomy" id="2711294"/>
    <lineage>
        <taxon>Bacteria</taxon>
        <taxon>Pseudomonadati</taxon>
        <taxon>Pseudomonadota</taxon>
        <taxon>Gammaproteobacteria</taxon>
        <taxon>Vibrionales</taxon>
        <taxon>Vibrionaceae</taxon>
        <taxon>Grimontia</taxon>
    </lineage>
</organism>
<dbReference type="Gene3D" id="3.40.50.11720">
    <property type="entry name" value="3-Deoxy-D-manno-octulosonic-acid transferase, N-terminal domain"/>
    <property type="match status" value="1"/>
</dbReference>
<evidence type="ECO:0000256" key="5">
    <source>
        <dbReference type="ARBA" id="ARBA00019077"/>
    </source>
</evidence>
<dbReference type="InterPro" id="IPR038107">
    <property type="entry name" value="Glycos_transf_N_sf"/>
</dbReference>
<dbReference type="PANTHER" id="PTHR42755">
    <property type="entry name" value="3-DEOXY-MANNO-OCTULOSONATE CYTIDYLYLTRANSFERASE"/>
    <property type="match status" value="1"/>
</dbReference>
<dbReference type="FunFam" id="3.40.50.11720:FF:000001">
    <property type="entry name" value="3-deoxy-D-manno-octulosonic acid transferase"/>
    <property type="match status" value="1"/>
</dbReference>
<dbReference type="GO" id="GO:0005886">
    <property type="term" value="C:plasma membrane"/>
    <property type="evidence" value="ECO:0007669"/>
    <property type="project" value="UniProtKB-SubCell"/>
</dbReference>